<accession>A0A6A4X539</accession>
<evidence type="ECO:0000313" key="3">
    <source>
        <dbReference type="Proteomes" id="UP000440578"/>
    </source>
</evidence>
<dbReference type="PANTHER" id="PTHR47510">
    <property type="entry name" value="REVERSE TRANSCRIPTASE DOMAIN-CONTAINING PROTEIN"/>
    <property type="match status" value="1"/>
</dbReference>
<keyword evidence="3" id="KW-1185">Reference proteome</keyword>
<evidence type="ECO:0000313" key="2">
    <source>
        <dbReference type="EMBL" id="KAF0314345.1"/>
    </source>
</evidence>
<protein>
    <recommendedName>
        <fullName evidence="1">Endonuclease/exonuclease/phosphatase domain-containing protein</fullName>
    </recommendedName>
</protein>
<dbReference type="SUPFAM" id="SSF56219">
    <property type="entry name" value="DNase I-like"/>
    <property type="match status" value="1"/>
</dbReference>
<name>A0A6A4X539_AMPAM</name>
<dbReference type="InterPro" id="IPR036691">
    <property type="entry name" value="Endo/exonu/phosph_ase_sf"/>
</dbReference>
<dbReference type="EMBL" id="VIIS01000030">
    <property type="protein sequence ID" value="KAF0314345.1"/>
    <property type="molecule type" value="Genomic_DNA"/>
</dbReference>
<gene>
    <name evidence="2" type="ORF">FJT64_015185</name>
</gene>
<proteinExistence type="predicted"/>
<feature type="domain" description="Endonuclease/exonuclease/phosphatase" evidence="1">
    <location>
        <begin position="7"/>
        <end position="217"/>
    </location>
</feature>
<organism evidence="2 3">
    <name type="scientific">Amphibalanus amphitrite</name>
    <name type="common">Striped barnacle</name>
    <name type="synonym">Balanus amphitrite</name>
    <dbReference type="NCBI Taxonomy" id="1232801"/>
    <lineage>
        <taxon>Eukaryota</taxon>
        <taxon>Metazoa</taxon>
        <taxon>Ecdysozoa</taxon>
        <taxon>Arthropoda</taxon>
        <taxon>Crustacea</taxon>
        <taxon>Multicrustacea</taxon>
        <taxon>Cirripedia</taxon>
        <taxon>Thoracica</taxon>
        <taxon>Thoracicalcarea</taxon>
        <taxon>Balanomorpha</taxon>
        <taxon>Balanoidea</taxon>
        <taxon>Balanidae</taxon>
        <taxon>Amphibalaninae</taxon>
        <taxon>Amphibalanus</taxon>
    </lineage>
</organism>
<dbReference type="Gene3D" id="3.60.10.10">
    <property type="entry name" value="Endonuclease/exonuclease/phosphatase"/>
    <property type="match status" value="1"/>
</dbReference>
<dbReference type="InterPro" id="IPR005135">
    <property type="entry name" value="Endo/exonuclease/phosphatase"/>
</dbReference>
<dbReference type="PANTHER" id="PTHR47510:SF3">
    <property type="entry name" value="ENDO_EXONUCLEASE_PHOSPHATASE DOMAIN-CONTAINING PROTEIN"/>
    <property type="match status" value="1"/>
</dbReference>
<sequence>MKIGHINIRSLVPKLDETRLIIRQNELDVLCISETWLTGDISSDLLLFAGYRIFREDRKVLKRGQRTTRGGGLAIILREEITATKLKIPPPTDSRLESLWVTVAAPGGRSAVLGATYRPPGEPETPDLDALRQQLLEVSRHEKPVFLLGDLNLDLTRPDRLQVARYITMLQEVNFHQLIRSPTRPGATPSLLDHILTNQTSVSHEVAAVIKTHVSDHDLITIEAPLPRPKRKPREITTRSTRDVNYDQLCLDLLQSDWSALYRDEAMSIDALYDAFLNTWNSVIDQHCPMKRVRLRHPDRPWLTLNDDLRELQSQRDTARHHRDTLGTVASEQQYLTLKKEFRRRIAAARAEYFSAPSSMTEMWVELRKHALGPAQAVSPDDVLDAETANRFNSYFAEVGSRQG</sequence>
<dbReference type="Proteomes" id="UP000440578">
    <property type="component" value="Unassembled WGS sequence"/>
</dbReference>
<comment type="caution">
    <text evidence="2">The sequence shown here is derived from an EMBL/GenBank/DDBJ whole genome shotgun (WGS) entry which is preliminary data.</text>
</comment>
<evidence type="ECO:0000259" key="1">
    <source>
        <dbReference type="Pfam" id="PF03372"/>
    </source>
</evidence>
<dbReference type="GO" id="GO:0003824">
    <property type="term" value="F:catalytic activity"/>
    <property type="evidence" value="ECO:0007669"/>
    <property type="project" value="InterPro"/>
</dbReference>
<dbReference type="Pfam" id="PF03372">
    <property type="entry name" value="Exo_endo_phos"/>
    <property type="match status" value="1"/>
</dbReference>
<reference evidence="2 3" key="1">
    <citation type="submission" date="2019-07" db="EMBL/GenBank/DDBJ databases">
        <title>Draft genome assembly of a fouling barnacle, Amphibalanus amphitrite (Darwin, 1854): The first reference genome for Thecostraca.</title>
        <authorList>
            <person name="Kim W."/>
        </authorList>
    </citation>
    <scope>NUCLEOTIDE SEQUENCE [LARGE SCALE GENOMIC DNA]</scope>
    <source>
        <strain evidence="2">SNU_AA5</strain>
        <tissue evidence="2">Soma without cirri and trophi</tissue>
    </source>
</reference>
<dbReference type="AlphaFoldDB" id="A0A6A4X539"/>
<dbReference type="OrthoDB" id="6380665at2759"/>